<keyword evidence="3 5" id="KW-1133">Transmembrane helix</keyword>
<feature type="transmembrane region" description="Helical" evidence="5">
    <location>
        <begin position="12"/>
        <end position="30"/>
    </location>
</feature>
<feature type="domain" description="O-antigen ligase-related" evidence="6">
    <location>
        <begin position="248"/>
        <end position="392"/>
    </location>
</feature>
<feature type="transmembrane region" description="Helical" evidence="5">
    <location>
        <begin position="287"/>
        <end position="304"/>
    </location>
</feature>
<feature type="transmembrane region" description="Helical" evidence="5">
    <location>
        <begin position="214"/>
        <end position="235"/>
    </location>
</feature>
<keyword evidence="8" id="KW-1185">Reference proteome</keyword>
<comment type="subcellular location">
    <subcellularLocation>
        <location evidence="1">Membrane</location>
        <topology evidence="1">Multi-pass membrane protein</topology>
    </subcellularLocation>
</comment>
<dbReference type="PANTHER" id="PTHR37422:SF13">
    <property type="entry name" value="LIPOPOLYSACCHARIDE BIOSYNTHESIS PROTEIN PA4999-RELATED"/>
    <property type="match status" value="1"/>
</dbReference>
<evidence type="ECO:0000256" key="2">
    <source>
        <dbReference type="ARBA" id="ARBA00022692"/>
    </source>
</evidence>
<dbReference type="GO" id="GO:0016020">
    <property type="term" value="C:membrane"/>
    <property type="evidence" value="ECO:0007669"/>
    <property type="project" value="UniProtKB-SubCell"/>
</dbReference>
<dbReference type="PANTHER" id="PTHR37422">
    <property type="entry name" value="TEICHURONIC ACID BIOSYNTHESIS PROTEIN TUAE"/>
    <property type="match status" value="1"/>
</dbReference>
<dbReference type="AlphaFoldDB" id="A0A449BLF2"/>
<feature type="transmembrane region" description="Helical" evidence="5">
    <location>
        <begin position="140"/>
        <end position="158"/>
    </location>
</feature>
<dbReference type="KEGG" id="ahk:NCTC10172_01339"/>
<feature type="transmembrane region" description="Helical" evidence="5">
    <location>
        <begin position="87"/>
        <end position="105"/>
    </location>
</feature>
<feature type="transmembrane region" description="Helical" evidence="5">
    <location>
        <begin position="65"/>
        <end position="81"/>
    </location>
</feature>
<feature type="transmembrane region" description="Helical" evidence="5">
    <location>
        <begin position="242"/>
        <end position="257"/>
    </location>
</feature>
<reference evidence="7 8" key="1">
    <citation type="submission" date="2019-01" db="EMBL/GenBank/DDBJ databases">
        <authorList>
            <consortium name="Pathogen Informatics"/>
        </authorList>
    </citation>
    <scope>NUCLEOTIDE SEQUENCE [LARGE SCALE GENOMIC DNA]</scope>
    <source>
        <strain evidence="7 8">NCTC10172</strain>
    </source>
</reference>
<keyword evidence="4 5" id="KW-0472">Membrane</keyword>
<feature type="transmembrane region" description="Helical" evidence="5">
    <location>
        <begin position="408"/>
        <end position="427"/>
    </location>
</feature>
<feature type="transmembrane region" description="Helical" evidence="5">
    <location>
        <begin position="376"/>
        <end position="396"/>
    </location>
</feature>
<gene>
    <name evidence="7" type="ORF">NCTC10172_01339</name>
</gene>
<evidence type="ECO:0000259" key="6">
    <source>
        <dbReference type="Pfam" id="PF04932"/>
    </source>
</evidence>
<dbReference type="GO" id="GO:0016874">
    <property type="term" value="F:ligase activity"/>
    <property type="evidence" value="ECO:0007669"/>
    <property type="project" value="UniProtKB-KW"/>
</dbReference>
<dbReference type="Proteomes" id="UP000290909">
    <property type="component" value="Chromosome"/>
</dbReference>
<dbReference type="InterPro" id="IPR051533">
    <property type="entry name" value="WaaL-like"/>
</dbReference>
<evidence type="ECO:0000256" key="3">
    <source>
        <dbReference type="ARBA" id="ARBA00022989"/>
    </source>
</evidence>
<evidence type="ECO:0000256" key="1">
    <source>
        <dbReference type="ARBA" id="ARBA00004141"/>
    </source>
</evidence>
<evidence type="ECO:0000256" key="4">
    <source>
        <dbReference type="ARBA" id="ARBA00023136"/>
    </source>
</evidence>
<organism evidence="7 8">
    <name type="scientific">Acholeplasma hippikon</name>
    <dbReference type="NCBI Taxonomy" id="264636"/>
    <lineage>
        <taxon>Bacteria</taxon>
        <taxon>Bacillati</taxon>
        <taxon>Mycoplasmatota</taxon>
        <taxon>Mollicutes</taxon>
        <taxon>Acholeplasmatales</taxon>
        <taxon>Acholeplasmataceae</taxon>
        <taxon>Acholeplasma</taxon>
    </lineage>
</organism>
<evidence type="ECO:0000313" key="8">
    <source>
        <dbReference type="Proteomes" id="UP000290909"/>
    </source>
</evidence>
<proteinExistence type="predicted"/>
<dbReference type="InterPro" id="IPR007016">
    <property type="entry name" value="O-antigen_ligase-rel_domated"/>
</dbReference>
<dbReference type="Pfam" id="PF04932">
    <property type="entry name" value="Wzy_C"/>
    <property type="match status" value="1"/>
</dbReference>
<feature type="transmembrane region" description="Helical" evidence="5">
    <location>
        <begin position="117"/>
        <end position="134"/>
    </location>
</feature>
<keyword evidence="2 5" id="KW-0812">Transmembrane</keyword>
<name>A0A449BLF2_9MOLU</name>
<evidence type="ECO:0000313" key="7">
    <source>
        <dbReference type="EMBL" id="VEU83264.1"/>
    </source>
</evidence>
<accession>A0A449BLF2</accession>
<protein>
    <submittedName>
        <fullName evidence="7">Lipid A core - O-antigen ligase and related enzymes</fullName>
    </submittedName>
</protein>
<sequence length="466" mass="53712">MQKLEKFFKSHIYLILVSALTFFVWSYRFFIPSENLVSLTFNSMFLFSIPLVVILVLFKSTIATAPLLISCLFIIGFDADISTIDSALSGILNVILIVIGFIVHFIRFKPKFKLKSLGLGLLLASVSYIIPLIYTPVNEVSILLVFLVPFYLVTYLFYANTIDKNELNYLMRFFLYTSIMLSFQLIALMSDGFKDFKFLHDLAAFQQLHVDSPAWGNVNDLTIQLVLMSSCMIFYLKKYKNILPWLYLGWMGFWIIISDSRGSIVTITLYAIGVAIYVLFKGRRHQRINLLITIILTGIFMYVFRDLVTMVYRSFMDTINFDDPNGMLTGRLTLWFDPEYGAVTVFKRYPIFGSGWNTPHWFLNEQNRITIYHSTFFQVLATGGLVGILILIYHFYEVGKLFVRKRRFIAVKAFLFTYLLTQFHGLIDNTQYMIHYSLVTLIAFAVIDNANLTDIEIGVLGDASVN</sequence>
<dbReference type="EMBL" id="LR215050">
    <property type="protein sequence ID" value="VEU83264.1"/>
    <property type="molecule type" value="Genomic_DNA"/>
</dbReference>
<evidence type="ECO:0000256" key="5">
    <source>
        <dbReference type="SAM" id="Phobius"/>
    </source>
</evidence>
<feature type="transmembrane region" description="Helical" evidence="5">
    <location>
        <begin position="263"/>
        <end position="280"/>
    </location>
</feature>
<feature type="transmembrane region" description="Helical" evidence="5">
    <location>
        <begin position="36"/>
        <end position="58"/>
    </location>
</feature>
<keyword evidence="7" id="KW-0436">Ligase</keyword>
<feature type="transmembrane region" description="Helical" evidence="5">
    <location>
        <begin position="170"/>
        <end position="189"/>
    </location>
</feature>
<dbReference type="STRING" id="1408416.GCA_000702765_00502"/>